<dbReference type="SMART" id="SM00100">
    <property type="entry name" value="cNMP"/>
    <property type="match status" value="2"/>
</dbReference>
<feature type="region of interest" description="Disordered" evidence="9">
    <location>
        <begin position="389"/>
        <end position="450"/>
    </location>
</feature>
<feature type="compositionally biased region" description="Polar residues" evidence="9">
    <location>
        <begin position="169"/>
        <end position="187"/>
    </location>
</feature>
<feature type="region of interest" description="Disordered" evidence="9">
    <location>
        <begin position="1"/>
        <end position="27"/>
    </location>
</feature>
<keyword evidence="4" id="KW-1133">Transmembrane helix</keyword>
<evidence type="ECO:0000313" key="12">
    <source>
        <dbReference type="Proteomes" id="UP000750522"/>
    </source>
</evidence>
<keyword evidence="5" id="KW-0406">Ion transport</keyword>
<dbReference type="PROSITE" id="PS50042">
    <property type="entry name" value="CNMP_BINDING_3"/>
    <property type="match status" value="2"/>
</dbReference>
<keyword evidence="6" id="KW-0472">Membrane</keyword>
<dbReference type="InterPro" id="IPR050866">
    <property type="entry name" value="CNG_cation_channel"/>
</dbReference>
<feature type="compositionally biased region" description="Basic and acidic residues" evidence="9">
    <location>
        <begin position="436"/>
        <end position="450"/>
    </location>
</feature>
<dbReference type="FunFam" id="2.60.120.10:FF:000057">
    <property type="entry name" value="Cyclic nucleotide-binding domain protein"/>
    <property type="match status" value="1"/>
</dbReference>
<dbReference type="GO" id="GO:0005221">
    <property type="term" value="F:intracellularly cyclic nucleotide-activated monoatomic cation channel activity"/>
    <property type="evidence" value="ECO:0007669"/>
    <property type="project" value="InterPro"/>
</dbReference>
<evidence type="ECO:0000256" key="2">
    <source>
        <dbReference type="ARBA" id="ARBA00022448"/>
    </source>
</evidence>
<proteinExistence type="predicted"/>
<evidence type="ECO:0000256" key="5">
    <source>
        <dbReference type="ARBA" id="ARBA00023065"/>
    </source>
</evidence>
<dbReference type="PROSITE" id="PS00889">
    <property type="entry name" value="CNMP_BINDING_2"/>
    <property type="match status" value="1"/>
</dbReference>
<feature type="compositionally biased region" description="Low complexity" evidence="9">
    <location>
        <begin position="12"/>
        <end position="27"/>
    </location>
</feature>
<evidence type="ECO:0000256" key="8">
    <source>
        <dbReference type="ARBA" id="ARBA00023303"/>
    </source>
</evidence>
<dbReference type="EMBL" id="QQZK01000157">
    <property type="protein sequence ID" value="KAF5095127.1"/>
    <property type="molecule type" value="Genomic_DNA"/>
</dbReference>
<dbReference type="GO" id="GO:0016020">
    <property type="term" value="C:membrane"/>
    <property type="evidence" value="ECO:0007669"/>
    <property type="project" value="UniProtKB-SubCell"/>
</dbReference>
<feature type="region of interest" description="Disordered" evidence="9">
    <location>
        <begin position="169"/>
        <end position="223"/>
    </location>
</feature>
<reference evidence="11" key="1">
    <citation type="journal article" date="2020" name="Front. Microbiol.">
        <title>Phenotypic and Genetic Characterization of the Cheese Ripening Yeast Geotrichum candidum.</title>
        <authorList>
            <person name="Perkins V."/>
            <person name="Vignola S."/>
            <person name="Lessard M.H."/>
            <person name="Plante P.L."/>
            <person name="Corbeil J."/>
            <person name="Dugat-Bony E."/>
            <person name="Frenette M."/>
            <person name="Labrie S."/>
        </authorList>
    </citation>
    <scope>NUCLEOTIDE SEQUENCE</scope>
    <source>
        <strain evidence="11">LMA-70</strain>
    </source>
</reference>
<dbReference type="PANTHER" id="PTHR45638:SF11">
    <property type="entry name" value="CYCLIC NUCLEOTIDE-GATED CATION CHANNEL SUBUNIT A"/>
    <property type="match status" value="1"/>
</dbReference>
<dbReference type="InterPro" id="IPR018490">
    <property type="entry name" value="cNMP-bd_dom_sf"/>
</dbReference>
<evidence type="ECO:0000313" key="11">
    <source>
        <dbReference type="EMBL" id="KAF5095127.1"/>
    </source>
</evidence>
<feature type="domain" description="Cyclic nucleotide-binding" evidence="10">
    <location>
        <begin position="40"/>
        <end position="140"/>
    </location>
</feature>
<evidence type="ECO:0000256" key="3">
    <source>
        <dbReference type="ARBA" id="ARBA00022692"/>
    </source>
</evidence>
<feature type="region of interest" description="Disordered" evidence="9">
    <location>
        <begin position="466"/>
        <end position="488"/>
    </location>
</feature>
<evidence type="ECO:0000256" key="7">
    <source>
        <dbReference type="ARBA" id="ARBA00023286"/>
    </source>
</evidence>
<dbReference type="Proteomes" id="UP000750522">
    <property type="component" value="Unassembled WGS sequence"/>
</dbReference>
<protein>
    <recommendedName>
        <fullName evidence="10">Cyclic nucleotide-binding domain-containing protein</fullName>
    </recommendedName>
</protein>
<evidence type="ECO:0000256" key="4">
    <source>
        <dbReference type="ARBA" id="ARBA00022989"/>
    </source>
</evidence>
<sequence length="488" mass="53014">MPRCARITNDPATTSSNSSSSSSSTAAPKEIIDRLRGFLLFSTAPEPFLEAIASRLVPQVYPARTFIITEGEEARAMYWIIKGTVAIVSRDGEAIHAELGPGAFFGEIGILFDCPRTASVQACERCVIAVLTAGAVNEVLPGFPQVETIIRNEAQERLAVLAKNRQQQQKLRSNSAINPSNSNTITDGTKIDNDAANSKSDAAATTTSADESSKELLAAPPQQHRDLGKYLEHTGIREVLAEMPLFQQLPDSIIHRLALSVEPVSYGPFQMIIEHGTIGKDIYFIIDGQVEVLDDTSGTVMARLTRGSYFGEMAFLRVAERRTASVRTITECDCLVVTEATLDSLCEDFPEVHSHIEETAKMRLDTNQQLSAGTFSNGASSIYLNKRHNSVSSASDHSSSSSTRDDDATAQQQGKPLDHDPFRVHSKGSKTSSDSTDSHSHGIMHTDKDDHGVELFSKSWNTTGSFEGSLTLLRPPPPDIEPHEPTTA</sequence>
<dbReference type="Pfam" id="PF00027">
    <property type="entry name" value="cNMP_binding"/>
    <property type="match status" value="2"/>
</dbReference>
<comment type="caution">
    <text evidence="11">The sequence shown here is derived from an EMBL/GenBank/DDBJ whole genome shotgun (WGS) entry which is preliminary data.</text>
</comment>
<dbReference type="CDD" id="cd00038">
    <property type="entry name" value="CAP_ED"/>
    <property type="match status" value="2"/>
</dbReference>
<dbReference type="InterPro" id="IPR014710">
    <property type="entry name" value="RmlC-like_jellyroll"/>
</dbReference>
<keyword evidence="3" id="KW-0812">Transmembrane</keyword>
<evidence type="ECO:0000256" key="9">
    <source>
        <dbReference type="SAM" id="MobiDB-lite"/>
    </source>
</evidence>
<feature type="domain" description="Cyclic nucleotide-binding" evidence="10">
    <location>
        <begin position="245"/>
        <end position="345"/>
    </location>
</feature>
<dbReference type="InterPro" id="IPR018488">
    <property type="entry name" value="cNMP-bd_CS"/>
</dbReference>
<dbReference type="PANTHER" id="PTHR45638">
    <property type="entry name" value="CYCLIC NUCLEOTIDE-GATED CATION CHANNEL SUBUNIT A"/>
    <property type="match status" value="1"/>
</dbReference>
<dbReference type="InterPro" id="IPR000595">
    <property type="entry name" value="cNMP-bd_dom"/>
</dbReference>
<dbReference type="Gene3D" id="2.60.120.10">
    <property type="entry name" value="Jelly Rolls"/>
    <property type="match status" value="2"/>
</dbReference>
<name>A0A9P5G2T2_GEOCN</name>
<keyword evidence="2" id="KW-0813">Transport</keyword>
<gene>
    <name evidence="11" type="ORF">DV451_004774</name>
</gene>
<dbReference type="GO" id="GO:0044877">
    <property type="term" value="F:protein-containing complex binding"/>
    <property type="evidence" value="ECO:0007669"/>
    <property type="project" value="TreeGrafter"/>
</dbReference>
<evidence type="ECO:0000259" key="10">
    <source>
        <dbReference type="PROSITE" id="PS50042"/>
    </source>
</evidence>
<dbReference type="AlphaFoldDB" id="A0A9P5G2T2"/>
<organism evidence="11 12">
    <name type="scientific">Geotrichum candidum</name>
    <name type="common">Oospora lactis</name>
    <name type="synonym">Dipodascus geotrichum</name>
    <dbReference type="NCBI Taxonomy" id="1173061"/>
    <lineage>
        <taxon>Eukaryota</taxon>
        <taxon>Fungi</taxon>
        <taxon>Dikarya</taxon>
        <taxon>Ascomycota</taxon>
        <taxon>Saccharomycotina</taxon>
        <taxon>Dipodascomycetes</taxon>
        <taxon>Dipodascales</taxon>
        <taxon>Dipodascaceae</taxon>
        <taxon>Geotrichum</taxon>
    </lineage>
</organism>
<evidence type="ECO:0000256" key="1">
    <source>
        <dbReference type="ARBA" id="ARBA00004141"/>
    </source>
</evidence>
<keyword evidence="7" id="KW-1071">Ligand-gated ion channel</keyword>
<comment type="subcellular location">
    <subcellularLocation>
        <location evidence="1">Membrane</location>
        <topology evidence="1">Multi-pass membrane protein</topology>
    </subcellularLocation>
</comment>
<accession>A0A9P5G2T2</accession>
<feature type="compositionally biased region" description="Low complexity" evidence="9">
    <location>
        <begin position="194"/>
        <end position="210"/>
    </location>
</feature>
<keyword evidence="8" id="KW-0407">Ion channel</keyword>
<reference evidence="11" key="2">
    <citation type="submission" date="2020-01" db="EMBL/GenBank/DDBJ databases">
        <authorList>
            <person name="Perkins V."/>
            <person name="Lessard M.-H."/>
            <person name="Dugat-Bony E."/>
            <person name="Frenette M."/>
            <person name="Labrie S."/>
        </authorList>
    </citation>
    <scope>NUCLEOTIDE SEQUENCE</scope>
    <source>
        <strain evidence="11">LMA-70</strain>
    </source>
</reference>
<feature type="compositionally biased region" description="Low complexity" evidence="9">
    <location>
        <begin position="390"/>
        <end position="402"/>
    </location>
</feature>
<evidence type="ECO:0000256" key="6">
    <source>
        <dbReference type="ARBA" id="ARBA00023136"/>
    </source>
</evidence>
<feature type="non-terminal residue" evidence="11">
    <location>
        <position position="1"/>
    </location>
</feature>
<dbReference type="SUPFAM" id="SSF51206">
    <property type="entry name" value="cAMP-binding domain-like"/>
    <property type="match status" value="2"/>
</dbReference>